<dbReference type="RefSeq" id="XP_025056450.1">
    <property type="nucleotide sequence ID" value="XM_025200665.1"/>
</dbReference>
<dbReference type="Proteomes" id="UP000189705">
    <property type="component" value="Unplaced"/>
</dbReference>
<name>A0A3Q0GDD9_ALLSI</name>
<protein>
    <submittedName>
        <fullName evidence="2">Uncharacterized protein LOC106722034</fullName>
    </submittedName>
</protein>
<organism evidence="1 2">
    <name type="scientific">Alligator sinensis</name>
    <name type="common">Chinese alligator</name>
    <dbReference type="NCBI Taxonomy" id="38654"/>
    <lineage>
        <taxon>Eukaryota</taxon>
        <taxon>Metazoa</taxon>
        <taxon>Chordata</taxon>
        <taxon>Craniata</taxon>
        <taxon>Vertebrata</taxon>
        <taxon>Euteleostomi</taxon>
        <taxon>Archelosauria</taxon>
        <taxon>Archosauria</taxon>
        <taxon>Crocodylia</taxon>
        <taxon>Alligatoridae</taxon>
        <taxon>Alligatorinae</taxon>
        <taxon>Alligator</taxon>
    </lineage>
</organism>
<proteinExistence type="predicted"/>
<dbReference type="InParanoid" id="A0A3Q0GDD9"/>
<gene>
    <name evidence="2" type="primary">LOC106722034</name>
</gene>
<dbReference type="GeneID" id="106722034"/>
<dbReference type="KEGG" id="asn:106722034"/>
<sequence length="341" mass="36813">MEVPLAACPCYTSPITPCEPLVCRGEKVSLCGGADAPLAAWSCSSRGRDSGYNVDPASHVQAHNCCSALGSRRLKGSQSWDRAVWFCKGEARPAKVGVTYSLTPPSSLTPCRWLPALPRLFLSVPSFSPMRAPCGCKSARPPLLSHPWLAVPRCTDRLCTHAHIARPLPGLCAAPVMRVVKLLSAALSLCVVSMYPGCMIRERLIVHRRQTKPVDAWMGCTTYALISFWAPWRRLICLGLWHARCGVLPGHVTRTPVRWPSSVLAPPRLSSCGAHLSSIKRDEQRLPGPAALLQCKEGSLGGWRGPCVGWRGGSRGNEVLKVMGVFSLLPKTVQAGANEGP</sequence>
<dbReference type="AlphaFoldDB" id="A0A3Q0GDD9"/>
<reference evidence="2" key="1">
    <citation type="submission" date="2025-08" db="UniProtKB">
        <authorList>
            <consortium name="RefSeq"/>
        </authorList>
    </citation>
    <scope>IDENTIFICATION</scope>
</reference>
<accession>A0A3Q0GDD9</accession>
<evidence type="ECO:0000313" key="1">
    <source>
        <dbReference type="Proteomes" id="UP000189705"/>
    </source>
</evidence>
<evidence type="ECO:0000313" key="2">
    <source>
        <dbReference type="RefSeq" id="XP_025056450.1"/>
    </source>
</evidence>
<keyword evidence="1" id="KW-1185">Reference proteome</keyword>